<gene>
    <name evidence="1" type="ORF">Clacol_002299</name>
</gene>
<reference evidence="1" key="1">
    <citation type="submission" date="2021-10" db="EMBL/GenBank/DDBJ databases">
        <title>De novo Genome Assembly of Clathrus columnatus (Basidiomycota, Fungi) Using Illumina and Nanopore Sequence Data.</title>
        <authorList>
            <person name="Ogiso-Tanaka E."/>
            <person name="Itagaki H."/>
            <person name="Hosoya T."/>
            <person name="Hosaka K."/>
        </authorList>
    </citation>
    <scope>NUCLEOTIDE SEQUENCE</scope>
    <source>
        <strain evidence="1">MO-923</strain>
    </source>
</reference>
<name>A0AAV5A6A7_9AGAM</name>
<organism evidence="1 2">
    <name type="scientific">Clathrus columnatus</name>
    <dbReference type="NCBI Taxonomy" id="1419009"/>
    <lineage>
        <taxon>Eukaryota</taxon>
        <taxon>Fungi</taxon>
        <taxon>Dikarya</taxon>
        <taxon>Basidiomycota</taxon>
        <taxon>Agaricomycotina</taxon>
        <taxon>Agaricomycetes</taxon>
        <taxon>Phallomycetidae</taxon>
        <taxon>Phallales</taxon>
        <taxon>Clathraceae</taxon>
        <taxon>Clathrus</taxon>
    </lineage>
</organism>
<dbReference type="EMBL" id="BPWL01000003">
    <property type="protein sequence ID" value="GJJ08091.1"/>
    <property type="molecule type" value="Genomic_DNA"/>
</dbReference>
<proteinExistence type="predicted"/>
<evidence type="ECO:0000313" key="1">
    <source>
        <dbReference type="EMBL" id="GJJ08091.1"/>
    </source>
</evidence>
<protein>
    <submittedName>
        <fullName evidence="1">Uncharacterized protein</fullName>
    </submittedName>
</protein>
<dbReference type="Gene3D" id="3.30.559.10">
    <property type="entry name" value="Chloramphenicol acetyltransferase-like domain"/>
    <property type="match status" value="1"/>
</dbReference>
<dbReference type="Gene3D" id="3.30.559.30">
    <property type="entry name" value="Nonribosomal peptide synthetase, condensation domain"/>
    <property type="match status" value="1"/>
</dbReference>
<comment type="caution">
    <text evidence="1">The sequence shown here is derived from an EMBL/GenBank/DDBJ whole genome shotgun (WGS) entry which is preliminary data.</text>
</comment>
<dbReference type="AlphaFoldDB" id="A0AAV5A6A7"/>
<keyword evidence="2" id="KW-1185">Reference proteome</keyword>
<dbReference type="Proteomes" id="UP001050691">
    <property type="component" value="Unassembled WGS sequence"/>
</dbReference>
<sequence>MIKHGDQNLFLGLYIDISTSIPNTIEDFMTHLREAWKSLRLEVPIIALQVYHVPVKNRPFPRPYMVYDVARSTSEVDRWAEDTVFLMEGYKDLDDLRYHIGQDPLPPTDFVPQTYVYALSKSSKSYGIPLTHLLTELESRSLAINCFTIFPTTSVIPTIRNWRRRRCDGEKNPEILYLSCWMLFKVMNRLSKTRKETLLKKIPGEIREGPAYDKTLAEVMYGLGRCSAHSHPFQSIIRPMFDVKKQNPRTRRLYYTFTLEESARIKAACAPTRSMPEKLTVNHLLHGSISLLPILDNPPKEDSNAVVFFWGLVDARTRLNPKYSRDYPGYCLAMSPIQLPVSLYDKFSHEDRRTLVLEFAKAMRDEVDMLLQGPPPPPWCGPWYSGDGRDSIYLSPTHEVDGRQILELTDFFIGLNKCEPGPFFRATEWNGRIMLSVDFNELAVETKIVQRWMDMWRDLLLAL</sequence>
<dbReference type="PANTHER" id="PTHR42034:SF1">
    <property type="entry name" value="CONDENSATION DOMAIN-CONTAINING PROTEIN"/>
    <property type="match status" value="1"/>
</dbReference>
<accession>A0AAV5A6A7</accession>
<evidence type="ECO:0000313" key="2">
    <source>
        <dbReference type="Proteomes" id="UP001050691"/>
    </source>
</evidence>
<dbReference type="InterPro" id="IPR023213">
    <property type="entry name" value="CAT-like_dom_sf"/>
</dbReference>
<dbReference type="PANTHER" id="PTHR42034">
    <property type="entry name" value="CHROMOSOME 7, WHOLE GENOME SHOTGUN SEQUENCE-RELATED"/>
    <property type="match status" value="1"/>
</dbReference>